<evidence type="ECO:0000313" key="3">
    <source>
        <dbReference type="Proteomes" id="UP000017396"/>
    </source>
</evidence>
<keyword evidence="1" id="KW-1133">Transmembrane helix</keyword>
<keyword evidence="3" id="KW-1185">Reference proteome</keyword>
<feature type="transmembrane region" description="Helical" evidence="1">
    <location>
        <begin position="87"/>
        <end position="110"/>
    </location>
</feature>
<gene>
    <name evidence="2" type="ORF">GKIL_0850</name>
</gene>
<feature type="transmembrane region" description="Helical" evidence="1">
    <location>
        <begin position="29"/>
        <end position="51"/>
    </location>
</feature>
<name>U5QDV3_GLOK1</name>
<dbReference type="Proteomes" id="UP000017396">
    <property type="component" value="Chromosome"/>
</dbReference>
<reference evidence="2 3" key="1">
    <citation type="journal article" date="2013" name="PLoS ONE">
        <title>Cultivation and Complete Genome Sequencing of Gloeobacter kilaueensis sp. nov., from a Lava Cave in Kilauea Caldera, Hawai'i.</title>
        <authorList>
            <person name="Saw J.H."/>
            <person name="Schatz M."/>
            <person name="Brown M.V."/>
            <person name="Kunkel D.D."/>
            <person name="Foster J.S."/>
            <person name="Shick H."/>
            <person name="Christensen S."/>
            <person name="Hou S."/>
            <person name="Wan X."/>
            <person name="Donachie S.P."/>
        </authorList>
    </citation>
    <scope>NUCLEOTIDE SEQUENCE [LARGE SCALE GENOMIC DNA]</scope>
    <source>
        <strain evidence="3">JS</strain>
    </source>
</reference>
<dbReference type="HOGENOM" id="CLU_120441_2_4_3"/>
<dbReference type="RefSeq" id="WP_023172151.1">
    <property type="nucleotide sequence ID" value="NC_022600.1"/>
</dbReference>
<evidence type="ECO:0000256" key="1">
    <source>
        <dbReference type="SAM" id="Phobius"/>
    </source>
</evidence>
<feature type="transmembrane region" description="Helical" evidence="1">
    <location>
        <begin position="58"/>
        <end position="81"/>
    </location>
</feature>
<keyword evidence="1" id="KW-0812">Transmembrane</keyword>
<dbReference type="eggNOG" id="COG1950">
    <property type="taxonomic scope" value="Bacteria"/>
</dbReference>
<sequence length="116" mass="11578">MINFLLSWLVSAAVLILVSYVVPGFTVASFGAALIAALVVGIINAVVVPVLNLIALPINFLTLGLFSFVISALGLLLAAALVKGFVIAGFGSALLAAIVIALANAGVGLLGGRSFA</sequence>
<dbReference type="Pfam" id="PF04020">
    <property type="entry name" value="Phage_holin_4_2"/>
    <property type="match status" value="1"/>
</dbReference>
<organism evidence="2 3">
    <name type="scientific">Gloeobacter kilaueensis (strain ATCC BAA-2537 / CCAP 1431/1 / ULC 316 / JS1)</name>
    <dbReference type="NCBI Taxonomy" id="1183438"/>
    <lineage>
        <taxon>Bacteria</taxon>
        <taxon>Bacillati</taxon>
        <taxon>Cyanobacteriota</taxon>
        <taxon>Cyanophyceae</taxon>
        <taxon>Gloeobacterales</taxon>
        <taxon>Gloeobacteraceae</taxon>
        <taxon>Gloeobacter</taxon>
    </lineage>
</organism>
<accession>U5QDV3</accession>
<dbReference type="InterPro" id="IPR007165">
    <property type="entry name" value="Phage_holin_4_2"/>
</dbReference>
<keyword evidence="1" id="KW-0472">Membrane</keyword>
<dbReference type="KEGG" id="glj:GKIL_0850"/>
<proteinExistence type="predicted"/>
<protein>
    <recommendedName>
        <fullName evidence="4">Phage holin family protein</fullName>
    </recommendedName>
</protein>
<dbReference type="EMBL" id="CP003587">
    <property type="protein sequence ID" value="AGY57096.1"/>
    <property type="molecule type" value="Genomic_DNA"/>
</dbReference>
<evidence type="ECO:0000313" key="2">
    <source>
        <dbReference type="EMBL" id="AGY57096.1"/>
    </source>
</evidence>
<dbReference type="OrthoDB" id="7205479at2"/>
<dbReference type="AlphaFoldDB" id="U5QDV3"/>
<dbReference type="STRING" id="1183438.GKIL_0850"/>
<dbReference type="PANTHER" id="PTHR37309:SF1">
    <property type="entry name" value="SLR0284 PROTEIN"/>
    <property type="match status" value="1"/>
</dbReference>
<dbReference type="PANTHER" id="PTHR37309">
    <property type="entry name" value="SLR0284 PROTEIN"/>
    <property type="match status" value="1"/>
</dbReference>
<evidence type="ECO:0008006" key="4">
    <source>
        <dbReference type="Google" id="ProtNLM"/>
    </source>
</evidence>
<dbReference type="PATRIC" id="fig|1183438.3.peg.843"/>